<feature type="region of interest" description="Disordered" evidence="1">
    <location>
        <begin position="1"/>
        <end position="91"/>
    </location>
</feature>
<feature type="compositionally biased region" description="Polar residues" evidence="1">
    <location>
        <begin position="1"/>
        <end position="28"/>
    </location>
</feature>
<evidence type="ECO:0000256" key="1">
    <source>
        <dbReference type="SAM" id="MobiDB-lite"/>
    </source>
</evidence>
<protein>
    <submittedName>
        <fullName evidence="2">Uncharacterized protein</fullName>
    </submittedName>
</protein>
<name>A0AA38KBF1_9AGAR</name>
<reference evidence="2" key="1">
    <citation type="submission" date="2022-08" db="EMBL/GenBank/DDBJ databases">
        <authorList>
            <consortium name="DOE Joint Genome Institute"/>
            <person name="Min B."/>
            <person name="Riley R."/>
            <person name="Sierra-Patev S."/>
            <person name="Naranjo-Ortiz M."/>
            <person name="Looney B."/>
            <person name="Konkel Z."/>
            <person name="Slot J.C."/>
            <person name="Sakamoto Y."/>
            <person name="Steenwyk J.L."/>
            <person name="Rokas A."/>
            <person name="Carro J."/>
            <person name="Camarero S."/>
            <person name="Ferreira P."/>
            <person name="Molpeceres G."/>
            <person name="Ruiz-Duenas F.J."/>
            <person name="Serrano A."/>
            <person name="Henrissat B."/>
            <person name="Drula E."/>
            <person name="Hughes K.W."/>
            <person name="Mata J.L."/>
            <person name="Ishikawa N.K."/>
            <person name="Vargas-Isla R."/>
            <person name="Ushijima S."/>
            <person name="Smith C.A."/>
            <person name="Ahrendt S."/>
            <person name="Andreopoulos W."/>
            <person name="He G."/>
            <person name="Labutti K."/>
            <person name="Lipzen A."/>
            <person name="Ng V."/>
            <person name="Sandor L."/>
            <person name="Barry K."/>
            <person name="Martinez A.T."/>
            <person name="Xiao Y."/>
            <person name="Gibbons J.G."/>
            <person name="Terashima K."/>
            <person name="Hibbett D.S."/>
            <person name="Grigoriev I.V."/>
        </authorList>
    </citation>
    <scope>NUCLEOTIDE SEQUENCE</scope>
    <source>
        <strain evidence="2">TFB10291</strain>
    </source>
</reference>
<evidence type="ECO:0000313" key="3">
    <source>
        <dbReference type="Proteomes" id="UP001163798"/>
    </source>
</evidence>
<comment type="caution">
    <text evidence="2">The sequence shown here is derived from an EMBL/GenBank/DDBJ whole genome shotgun (WGS) entry which is preliminary data.</text>
</comment>
<evidence type="ECO:0000313" key="2">
    <source>
        <dbReference type="EMBL" id="KAJ3780073.1"/>
    </source>
</evidence>
<keyword evidence="3" id="KW-1185">Reference proteome</keyword>
<dbReference type="EMBL" id="MU793940">
    <property type="protein sequence ID" value="KAJ3780073.1"/>
    <property type="molecule type" value="Genomic_DNA"/>
</dbReference>
<accession>A0AA38KBF1</accession>
<proteinExistence type="predicted"/>
<organism evidence="2 3">
    <name type="scientific">Lentinula aff. detonsa</name>
    <dbReference type="NCBI Taxonomy" id="2804958"/>
    <lineage>
        <taxon>Eukaryota</taxon>
        <taxon>Fungi</taxon>
        <taxon>Dikarya</taxon>
        <taxon>Basidiomycota</taxon>
        <taxon>Agaricomycotina</taxon>
        <taxon>Agaricomycetes</taxon>
        <taxon>Agaricomycetidae</taxon>
        <taxon>Agaricales</taxon>
        <taxon>Marasmiineae</taxon>
        <taxon>Omphalotaceae</taxon>
        <taxon>Lentinula</taxon>
    </lineage>
</organism>
<gene>
    <name evidence="2" type="ORF">GGU10DRAFT_279945</name>
</gene>
<sequence>MSSTPSTPTQFAAEDSSTQSNTDTAGSTPSPPTQFAAEDISAQSNTDTDGDLPSTPSSPTQLAAQGTPQSNQDTDGVLSTSGSLSPPALQAPSLASNVNIQVDKFDWPKWLSDAYDALMAEHRPSDILWDRTINAWTALERNYEFSNPNGSVRSATFNASGRPSAISWWFRNRKLVLRAPPDHIIGEAVEFSAQWWIWWSIINPTWRERDNSTGCLIINKNDCGDWSNLIRPGQCGILTVLLCLFWWYKCLPAPSQDWNSALQDVSWVVNELVTATK</sequence>
<dbReference type="Proteomes" id="UP001163798">
    <property type="component" value="Unassembled WGS sequence"/>
</dbReference>
<dbReference type="AlphaFoldDB" id="A0AA38KBF1"/>
<feature type="compositionally biased region" description="Polar residues" evidence="1">
    <location>
        <begin position="54"/>
        <end position="84"/>
    </location>
</feature>